<accession>A0A5J5DNP9</accession>
<evidence type="ECO:0000313" key="3">
    <source>
        <dbReference type="EMBL" id="KAA8595107.1"/>
    </source>
</evidence>
<dbReference type="EMBL" id="VOFY01000002">
    <property type="protein sequence ID" value="KAA8595107.1"/>
    <property type="molecule type" value="Genomic_DNA"/>
</dbReference>
<evidence type="ECO:0000256" key="2">
    <source>
        <dbReference type="SAM" id="Phobius"/>
    </source>
</evidence>
<name>A0A5J5DNP9_9PERO</name>
<proteinExistence type="predicted"/>
<keyword evidence="4" id="KW-1185">Reference proteome</keyword>
<evidence type="ECO:0000256" key="1">
    <source>
        <dbReference type="SAM" id="MobiDB-lite"/>
    </source>
</evidence>
<feature type="transmembrane region" description="Helical" evidence="2">
    <location>
        <begin position="86"/>
        <end position="109"/>
    </location>
</feature>
<evidence type="ECO:0000313" key="4">
    <source>
        <dbReference type="Proteomes" id="UP000327493"/>
    </source>
</evidence>
<keyword evidence="2" id="KW-0472">Membrane</keyword>
<keyword evidence="2" id="KW-0812">Transmembrane</keyword>
<sequence>MSRTTIETVSERLCESESLEKLLRTDSISGFTCHFTATGSPGMRGQDTGYTGVAGPAAFRCSGLWSHNVKPSLSVTMAMQVVIPPAVSVFLSAVLSLLSLALLLVLCVIRKKRRMEGTYRPSAEEKKQTRSAGSEKPGLPLPFRVKNETLRPRRSGWSLNIPAVQAATAADGQRQALLAGVGLKTALGKTTANSWLSGPNRSRLRVPYRRPRSWELRELRVSKISPSRSISSGSHSKESSPSSLSFWSSESSTTGPDTALMHKDDKQEWHKQENTCCFLSPIPCVSRVLHVLLVSGNPKFVSRPTGTCASEYEARGLTFVSGYGAGCFKEPVEGPLWVFSDRKEIHSTDATSSSPSSSNSPSSAVASWYCWYSDTKSFMLLSASVNSISSMPSPVYQWRKALRRNMAVNCSEMRLNSSWMAVLLPMKVAAILSPRGGMSHTAVLTLLGIHSTK</sequence>
<gene>
    <name evidence="3" type="ORF">FQN60_012242</name>
</gene>
<reference evidence="3 4" key="1">
    <citation type="submission" date="2019-08" db="EMBL/GenBank/DDBJ databases">
        <title>A chromosome-level genome assembly, high-density linkage maps, and genome scans reveal the genomic architecture of hybrid incompatibilities underlying speciation via character displacement in darters (Percidae: Etheostominae).</title>
        <authorList>
            <person name="Moran R.L."/>
            <person name="Catchen J.M."/>
            <person name="Fuller R.C."/>
        </authorList>
    </citation>
    <scope>NUCLEOTIDE SEQUENCE [LARGE SCALE GENOMIC DNA]</scope>
    <source>
        <strain evidence="3">EspeVRDwgs_2016</strain>
        <tissue evidence="3">Muscle</tissue>
    </source>
</reference>
<protein>
    <submittedName>
        <fullName evidence="3">Uncharacterized protein</fullName>
    </submittedName>
</protein>
<dbReference type="AlphaFoldDB" id="A0A5J5DNP9"/>
<organism evidence="3 4">
    <name type="scientific">Etheostoma spectabile</name>
    <name type="common">orangethroat darter</name>
    <dbReference type="NCBI Taxonomy" id="54343"/>
    <lineage>
        <taxon>Eukaryota</taxon>
        <taxon>Metazoa</taxon>
        <taxon>Chordata</taxon>
        <taxon>Craniata</taxon>
        <taxon>Vertebrata</taxon>
        <taxon>Euteleostomi</taxon>
        <taxon>Actinopterygii</taxon>
        <taxon>Neopterygii</taxon>
        <taxon>Teleostei</taxon>
        <taxon>Neoteleostei</taxon>
        <taxon>Acanthomorphata</taxon>
        <taxon>Eupercaria</taxon>
        <taxon>Perciformes</taxon>
        <taxon>Percoidei</taxon>
        <taxon>Percidae</taxon>
        <taxon>Etheostomatinae</taxon>
        <taxon>Etheostoma</taxon>
    </lineage>
</organism>
<feature type="region of interest" description="Disordered" evidence="1">
    <location>
        <begin position="227"/>
        <end position="250"/>
    </location>
</feature>
<comment type="caution">
    <text evidence="3">The sequence shown here is derived from an EMBL/GenBank/DDBJ whole genome shotgun (WGS) entry which is preliminary data.</text>
</comment>
<keyword evidence="2" id="KW-1133">Transmembrane helix</keyword>
<dbReference type="Proteomes" id="UP000327493">
    <property type="component" value="Chromosome 2"/>
</dbReference>
<feature type="region of interest" description="Disordered" evidence="1">
    <location>
        <begin position="117"/>
        <end position="145"/>
    </location>
</feature>